<feature type="domain" description="Cupin type-2" evidence="2">
    <location>
        <begin position="53"/>
        <end position="118"/>
    </location>
</feature>
<evidence type="ECO:0000256" key="1">
    <source>
        <dbReference type="ARBA" id="ARBA00022723"/>
    </source>
</evidence>
<dbReference type="HOGENOM" id="CLU_1946219_0_0_9"/>
<dbReference type="Proteomes" id="UP000008457">
    <property type="component" value="Chromosome"/>
</dbReference>
<dbReference type="InterPro" id="IPR051610">
    <property type="entry name" value="GPI/OXD"/>
</dbReference>
<reference evidence="3 4" key="2">
    <citation type="journal article" date="2011" name="Stand. Genomic Sci.">
        <title>Complete genome sequence of Mahella australiensis type strain (50-1 BON).</title>
        <authorList>
            <person name="Sikorski J."/>
            <person name="Teshima H."/>
            <person name="Nolan M."/>
            <person name="Lucas S."/>
            <person name="Hammon N."/>
            <person name="Deshpande S."/>
            <person name="Cheng J.F."/>
            <person name="Pitluck S."/>
            <person name="Liolios K."/>
            <person name="Pagani I."/>
            <person name="Ivanova N."/>
            <person name="Huntemann M."/>
            <person name="Mavromatis K."/>
            <person name="Ovchinikova G."/>
            <person name="Pati A."/>
            <person name="Tapia R."/>
            <person name="Han C."/>
            <person name="Goodwin L."/>
            <person name="Chen A."/>
            <person name="Palaniappan K."/>
            <person name="Land M."/>
            <person name="Hauser L."/>
            <person name="Ngatchou-Djao O.D."/>
            <person name="Rohde M."/>
            <person name="Pukall R."/>
            <person name="Spring S."/>
            <person name="Abt B."/>
            <person name="Goker M."/>
            <person name="Detter J.C."/>
            <person name="Woyke T."/>
            <person name="Bristow J."/>
            <person name="Markowitz V."/>
            <person name="Hugenholtz P."/>
            <person name="Eisen J.A."/>
            <person name="Kyrpides N.C."/>
            <person name="Klenk H.P."/>
            <person name="Lapidus A."/>
        </authorList>
    </citation>
    <scope>NUCLEOTIDE SEQUENCE [LARGE SCALE GENOMIC DNA]</scope>
    <source>
        <strain evidence="4">DSM 15567 / CIP 107919 / 50-1 BON</strain>
    </source>
</reference>
<dbReference type="PANTHER" id="PTHR35848:SF6">
    <property type="entry name" value="CUPIN TYPE-2 DOMAIN-CONTAINING PROTEIN"/>
    <property type="match status" value="1"/>
</dbReference>
<keyword evidence="4" id="KW-1185">Reference proteome</keyword>
<dbReference type="PANTHER" id="PTHR35848">
    <property type="entry name" value="OXALATE-BINDING PROTEIN"/>
    <property type="match status" value="1"/>
</dbReference>
<dbReference type="AlphaFoldDB" id="F3ZWR4"/>
<dbReference type="eggNOG" id="COG0662">
    <property type="taxonomic scope" value="Bacteria"/>
</dbReference>
<dbReference type="RefSeq" id="WP_013780937.1">
    <property type="nucleotide sequence ID" value="NC_015520.1"/>
</dbReference>
<dbReference type="SUPFAM" id="SSF51182">
    <property type="entry name" value="RmlC-like cupins"/>
    <property type="match status" value="1"/>
</dbReference>
<dbReference type="InterPro" id="IPR013096">
    <property type="entry name" value="Cupin_2"/>
</dbReference>
<sequence length="129" mass="14852">MKYLVNVQEKQPDVDPRSLRARVKDREKAVLRDTYFLIDPDNVSKRLKMGYTVIYPTGTTTGHVHDEEEVYYVISGEGVMVVGDDEFPIKTGDALYVPPKEFHTTYQRGNIPLTVLWVTGKLDPEEYEK</sequence>
<dbReference type="GO" id="GO:0046872">
    <property type="term" value="F:metal ion binding"/>
    <property type="evidence" value="ECO:0007669"/>
    <property type="project" value="UniProtKB-KW"/>
</dbReference>
<dbReference type="STRING" id="697281.Mahau_1313"/>
<dbReference type="Gene3D" id="2.60.120.10">
    <property type="entry name" value="Jelly Rolls"/>
    <property type="match status" value="1"/>
</dbReference>
<name>F3ZWR4_MAHA5</name>
<dbReference type="OrthoDB" id="9797047at2"/>
<dbReference type="KEGG" id="mas:Mahau_1313"/>
<organism evidence="3 4">
    <name type="scientific">Mahella australiensis (strain DSM 15567 / CIP 107919 / 50-1 BON)</name>
    <dbReference type="NCBI Taxonomy" id="697281"/>
    <lineage>
        <taxon>Bacteria</taxon>
        <taxon>Bacillati</taxon>
        <taxon>Bacillota</taxon>
        <taxon>Clostridia</taxon>
        <taxon>Thermoanaerobacterales</taxon>
        <taxon>Thermoanaerobacterales Family IV. Incertae Sedis</taxon>
        <taxon>Mahella</taxon>
    </lineage>
</organism>
<dbReference type="InterPro" id="IPR011051">
    <property type="entry name" value="RmlC_Cupin_sf"/>
</dbReference>
<protein>
    <submittedName>
        <fullName evidence="3">Cupin 2 conserved barrel domain protein</fullName>
    </submittedName>
</protein>
<dbReference type="EMBL" id="CP002360">
    <property type="protein sequence ID" value="AEE96507.1"/>
    <property type="molecule type" value="Genomic_DNA"/>
</dbReference>
<keyword evidence="1" id="KW-0479">Metal-binding</keyword>
<dbReference type="Pfam" id="PF07883">
    <property type="entry name" value="Cupin_2"/>
    <property type="match status" value="1"/>
</dbReference>
<evidence type="ECO:0000259" key="2">
    <source>
        <dbReference type="Pfam" id="PF07883"/>
    </source>
</evidence>
<evidence type="ECO:0000313" key="4">
    <source>
        <dbReference type="Proteomes" id="UP000008457"/>
    </source>
</evidence>
<gene>
    <name evidence="3" type="ordered locus">Mahau_1313</name>
</gene>
<accession>F3ZWR4</accession>
<dbReference type="InterPro" id="IPR014710">
    <property type="entry name" value="RmlC-like_jellyroll"/>
</dbReference>
<evidence type="ECO:0000313" key="3">
    <source>
        <dbReference type="EMBL" id="AEE96507.1"/>
    </source>
</evidence>
<proteinExistence type="predicted"/>
<reference evidence="4" key="1">
    <citation type="submission" date="2010-11" db="EMBL/GenBank/DDBJ databases">
        <title>The complete genome of Mahella australiensis DSM 15567.</title>
        <authorList>
            <consortium name="US DOE Joint Genome Institute (JGI-PGF)"/>
            <person name="Lucas S."/>
            <person name="Copeland A."/>
            <person name="Lapidus A."/>
            <person name="Bruce D."/>
            <person name="Goodwin L."/>
            <person name="Pitluck S."/>
            <person name="Kyrpides N."/>
            <person name="Mavromatis K."/>
            <person name="Pagani I."/>
            <person name="Ivanova N."/>
            <person name="Teshima H."/>
            <person name="Brettin T."/>
            <person name="Detter J.C."/>
            <person name="Han C."/>
            <person name="Tapia R."/>
            <person name="Land M."/>
            <person name="Hauser L."/>
            <person name="Markowitz V."/>
            <person name="Cheng J.-F."/>
            <person name="Hugenholtz P."/>
            <person name="Woyke T."/>
            <person name="Wu D."/>
            <person name="Spring S."/>
            <person name="Pukall R."/>
            <person name="Steenblock K."/>
            <person name="Schneider S."/>
            <person name="Klenk H.-P."/>
            <person name="Eisen J.A."/>
        </authorList>
    </citation>
    <scope>NUCLEOTIDE SEQUENCE [LARGE SCALE GENOMIC DNA]</scope>
    <source>
        <strain evidence="4">DSM 15567 / CIP 107919 / 50-1 BON</strain>
    </source>
</reference>